<gene>
    <name evidence="1" type="ORF">CR513_46892</name>
</gene>
<sequence>MRGAAWRTRSCAVSPSYKAWLESRTKLVGLPGSKIQYPDQEAQVYEFQETLKIVELKDALEQMKTE</sequence>
<dbReference type="EMBL" id="QJKJ01010506">
    <property type="protein sequence ID" value="RDX73495.1"/>
    <property type="molecule type" value="Genomic_DNA"/>
</dbReference>
<evidence type="ECO:0000313" key="2">
    <source>
        <dbReference type="Proteomes" id="UP000257109"/>
    </source>
</evidence>
<protein>
    <submittedName>
        <fullName evidence="1">Uncharacterized protein</fullName>
    </submittedName>
</protein>
<dbReference type="AlphaFoldDB" id="A0A371F5I4"/>
<keyword evidence="2" id="KW-1185">Reference proteome</keyword>
<proteinExistence type="predicted"/>
<name>A0A371F5I4_MUCPR</name>
<feature type="non-terminal residue" evidence="1">
    <location>
        <position position="1"/>
    </location>
</feature>
<dbReference type="Proteomes" id="UP000257109">
    <property type="component" value="Unassembled WGS sequence"/>
</dbReference>
<comment type="caution">
    <text evidence="1">The sequence shown here is derived from an EMBL/GenBank/DDBJ whole genome shotgun (WGS) entry which is preliminary data.</text>
</comment>
<reference evidence="1" key="1">
    <citation type="submission" date="2018-05" db="EMBL/GenBank/DDBJ databases">
        <title>Draft genome of Mucuna pruriens seed.</title>
        <authorList>
            <person name="Nnadi N.E."/>
            <person name="Vos R."/>
            <person name="Hasami M.H."/>
            <person name="Devisetty U.K."/>
            <person name="Aguiy J.C."/>
        </authorList>
    </citation>
    <scope>NUCLEOTIDE SEQUENCE [LARGE SCALE GENOMIC DNA]</scope>
    <source>
        <strain evidence="1">JCA_2017</strain>
    </source>
</reference>
<accession>A0A371F5I4</accession>
<evidence type="ECO:0000313" key="1">
    <source>
        <dbReference type="EMBL" id="RDX73495.1"/>
    </source>
</evidence>
<organism evidence="1 2">
    <name type="scientific">Mucuna pruriens</name>
    <name type="common">Velvet bean</name>
    <name type="synonym">Dolichos pruriens</name>
    <dbReference type="NCBI Taxonomy" id="157652"/>
    <lineage>
        <taxon>Eukaryota</taxon>
        <taxon>Viridiplantae</taxon>
        <taxon>Streptophyta</taxon>
        <taxon>Embryophyta</taxon>
        <taxon>Tracheophyta</taxon>
        <taxon>Spermatophyta</taxon>
        <taxon>Magnoliopsida</taxon>
        <taxon>eudicotyledons</taxon>
        <taxon>Gunneridae</taxon>
        <taxon>Pentapetalae</taxon>
        <taxon>rosids</taxon>
        <taxon>fabids</taxon>
        <taxon>Fabales</taxon>
        <taxon>Fabaceae</taxon>
        <taxon>Papilionoideae</taxon>
        <taxon>50 kb inversion clade</taxon>
        <taxon>NPAAA clade</taxon>
        <taxon>indigoferoid/millettioid clade</taxon>
        <taxon>Phaseoleae</taxon>
        <taxon>Mucuna</taxon>
    </lineage>
</organism>